<accession>V9VX14</accession>
<dbReference type="HOGENOM" id="CLU_3218102_0_0_5"/>
<reference evidence="1 2" key="1">
    <citation type="submission" date="2013-09" db="EMBL/GenBank/DDBJ databases">
        <authorList>
            <consortium name="DOE Joint Genome Institute"/>
            <person name="Klenk H.-P."/>
            <person name="Huntemann M."/>
            <person name="Han J."/>
            <person name="Chen A."/>
            <person name="Kyrpides N."/>
            <person name="Mavromatis K."/>
            <person name="Markowitz V."/>
            <person name="Palaniappan K."/>
            <person name="Ivanova N."/>
            <person name="Schaumberg A."/>
            <person name="Pati A."/>
            <person name="Liolios K."/>
            <person name="Nordberg H.P."/>
            <person name="Cantor M.N."/>
            <person name="Hua S.X."/>
            <person name="Woyke T."/>
        </authorList>
    </citation>
    <scope>NUCLEOTIDE SEQUENCE [LARGE SCALE GENOMIC DNA]</scope>
    <source>
        <strain evidence="1 2">DSM 14336</strain>
    </source>
</reference>
<protein>
    <submittedName>
        <fullName evidence="1">Uncharacterized protein</fullName>
    </submittedName>
</protein>
<proteinExistence type="predicted"/>
<evidence type="ECO:0000313" key="2">
    <source>
        <dbReference type="Proteomes" id="UP000018780"/>
    </source>
</evidence>
<organism evidence="1 2">
    <name type="scientific">Leisingera methylohalidivorans DSM 14336</name>
    <dbReference type="NCBI Taxonomy" id="999552"/>
    <lineage>
        <taxon>Bacteria</taxon>
        <taxon>Pseudomonadati</taxon>
        <taxon>Pseudomonadota</taxon>
        <taxon>Alphaproteobacteria</taxon>
        <taxon>Rhodobacterales</taxon>
        <taxon>Roseobacteraceae</taxon>
        <taxon>Leisingera</taxon>
    </lineage>
</organism>
<dbReference type="STRING" id="999552.METH_18100"/>
<dbReference type="EMBL" id="CP006773">
    <property type="protein sequence ID" value="AHD03276.1"/>
    <property type="molecule type" value="Genomic_DNA"/>
</dbReference>
<evidence type="ECO:0000313" key="1">
    <source>
        <dbReference type="EMBL" id="AHD03276.1"/>
    </source>
</evidence>
<name>V9VX14_9RHOB</name>
<sequence length="44" mass="4877">MKTMGQKFSLPEAADLAMACRQSLNAESASDLFQKSNLNYSQHI</sequence>
<dbReference type="KEGG" id="lmd:METH_18100"/>
<dbReference type="AlphaFoldDB" id="V9VX14"/>
<gene>
    <name evidence="1" type="ORF">METH_18100</name>
</gene>
<keyword evidence="2" id="KW-1185">Reference proteome</keyword>
<dbReference type="Proteomes" id="UP000018780">
    <property type="component" value="Chromosome"/>
</dbReference>